<dbReference type="InterPro" id="IPR041698">
    <property type="entry name" value="Methyltransf_25"/>
</dbReference>
<evidence type="ECO:0000256" key="1">
    <source>
        <dbReference type="ARBA" id="ARBA00022603"/>
    </source>
</evidence>
<gene>
    <name evidence="4" type="ORF">H9717_04515</name>
</gene>
<organism evidence="4 5">
    <name type="scientific">Candidatus Eisenbergiella merdipullorum</name>
    <dbReference type="NCBI Taxonomy" id="2838553"/>
    <lineage>
        <taxon>Bacteria</taxon>
        <taxon>Bacillati</taxon>
        <taxon>Bacillota</taxon>
        <taxon>Clostridia</taxon>
        <taxon>Lachnospirales</taxon>
        <taxon>Lachnospiraceae</taxon>
        <taxon>Eisenbergiella</taxon>
    </lineage>
</organism>
<evidence type="ECO:0000313" key="5">
    <source>
        <dbReference type="Proteomes" id="UP000886858"/>
    </source>
</evidence>
<evidence type="ECO:0000259" key="3">
    <source>
        <dbReference type="Pfam" id="PF13649"/>
    </source>
</evidence>
<dbReference type="SUPFAM" id="SSF53335">
    <property type="entry name" value="S-adenosyl-L-methionine-dependent methyltransferases"/>
    <property type="match status" value="1"/>
</dbReference>
<protein>
    <submittedName>
        <fullName evidence="4">Class I SAM-dependent methyltransferase</fullName>
    </submittedName>
</protein>
<dbReference type="GO" id="GO:0032259">
    <property type="term" value="P:methylation"/>
    <property type="evidence" value="ECO:0007669"/>
    <property type="project" value="UniProtKB-KW"/>
</dbReference>
<evidence type="ECO:0000313" key="4">
    <source>
        <dbReference type="EMBL" id="HJA92366.1"/>
    </source>
</evidence>
<feature type="domain" description="Methyltransferase" evidence="3">
    <location>
        <begin position="41"/>
        <end position="129"/>
    </location>
</feature>
<dbReference type="Gene3D" id="3.40.50.150">
    <property type="entry name" value="Vaccinia Virus protein VP39"/>
    <property type="match status" value="1"/>
</dbReference>
<reference evidence="4" key="2">
    <citation type="submission" date="2021-04" db="EMBL/GenBank/DDBJ databases">
        <authorList>
            <person name="Gilroy R."/>
        </authorList>
    </citation>
    <scope>NUCLEOTIDE SEQUENCE</scope>
    <source>
        <strain evidence="4">CHK179-7159</strain>
    </source>
</reference>
<dbReference type="AlphaFoldDB" id="A0A9D2I412"/>
<keyword evidence="2" id="KW-0808">Transferase</keyword>
<dbReference type="GO" id="GO:0008168">
    <property type="term" value="F:methyltransferase activity"/>
    <property type="evidence" value="ECO:0007669"/>
    <property type="project" value="UniProtKB-KW"/>
</dbReference>
<sequence length="198" mass="22807">MFTTLTYYNQNARSYTAATQTLDFRPIQDHFLSHMPQSARILDFGCGSGRDTRYFLNHGFQVDAVDGSSEMCRIAGEYTGIPIRQMLFQELDTVDTYDGIWACASILHLSRMELSDVFRRMAVALRKNGMIYASFKYGSFEGERNGRYFTDFTESDFTEFVGRISELVIQEMWISGDVRSGRGEERWLNTILQKSAIR</sequence>
<dbReference type="InterPro" id="IPR029063">
    <property type="entry name" value="SAM-dependent_MTases_sf"/>
</dbReference>
<dbReference type="PANTHER" id="PTHR43861">
    <property type="entry name" value="TRANS-ACONITATE 2-METHYLTRANSFERASE-RELATED"/>
    <property type="match status" value="1"/>
</dbReference>
<dbReference type="Pfam" id="PF13649">
    <property type="entry name" value="Methyltransf_25"/>
    <property type="match status" value="1"/>
</dbReference>
<dbReference type="EMBL" id="DWYY01000047">
    <property type="protein sequence ID" value="HJA92366.1"/>
    <property type="molecule type" value="Genomic_DNA"/>
</dbReference>
<name>A0A9D2I412_9FIRM</name>
<proteinExistence type="predicted"/>
<comment type="caution">
    <text evidence="4">The sequence shown here is derived from an EMBL/GenBank/DDBJ whole genome shotgun (WGS) entry which is preliminary data.</text>
</comment>
<dbReference type="Proteomes" id="UP000886858">
    <property type="component" value="Unassembled WGS sequence"/>
</dbReference>
<reference evidence="4" key="1">
    <citation type="journal article" date="2021" name="PeerJ">
        <title>Extensive microbial diversity within the chicken gut microbiome revealed by metagenomics and culture.</title>
        <authorList>
            <person name="Gilroy R."/>
            <person name="Ravi A."/>
            <person name="Getino M."/>
            <person name="Pursley I."/>
            <person name="Horton D.L."/>
            <person name="Alikhan N.F."/>
            <person name="Baker D."/>
            <person name="Gharbi K."/>
            <person name="Hall N."/>
            <person name="Watson M."/>
            <person name="Adriaenssens E.M."/>
            <person name="Foster-Nyarko E."/>
            <person name="Jarju S."/>
            <person name="Secka A."/>
            <person name="Antonio M."/>
            <person name="Oren A."/>
            <person name="Chaudhuri R.R."/>
            <person name="La Ragione R."/>
            <person name="Hildebrand F."/>
            <person name="Pallen M.J."/>
        </authorList>
    </citation>
    <scope>NUCLEOTIDE SEQUENCE</scope>
    <source>
        <strain evidence="4">CHK179-7159</strain>
    </source>
</reference>
<dbReference type="CDD" id="cd02440">
    <property type="entry name" value="AdoMet_MTases"/>
    <property type="match status" value="1"/>
</dbReference>
<accession>A0A9D2I412</accession>
<dbReference type="PANTHER" id="PTHR43861:SF1">
    <property type="entry name" value="TRANS-ACONITATE 2-METHYLTRANSFERASE"/>
    <property type="match status" value="1"/>
</dbReference>
<evidence type="ECO:0000256" key="2">
    <source>
        <dbReference type="ARBA" id="ARBA00022679"/>
    </source>
</evidence>
<keyword evidence="1 4" id="KW-0489">Methyltransferase</keyword>